<accession>A0A409WJY7</accession>
<reference evidence="2 3" key="1">
    <citation type="journal article" date="2018" name="Evol. Lett.">
        <title>Horizontal gene cluster transfer increased hallucinogenic mushroom diversity.</title>
        <authorList>
            <person name="Reynolds H.T."/>
            <person name="Vijayakumar V."/>
            <person name="Gluck-Thaler E."/>
            <person name="Korotkin H.B."/>
            <person name="Matheny P.B."/>
            <person name="Slot J.C."/>
        </authorList>
    </citation>
    <scope>NUCLEOTIDE SEQUENCE [LARGE SCALE GENOMIC DNA]</scope>
    <source>
        <strain evidence="2 3">2629</strain>
    </source>
</reference>
<organism evidence="2 3">
    <name type="scientific">Panaeolus cyanescens</name>
    <dbReference type="NCBI Taxonomy" id="181874"/>
    <lineage>
        <taxon>Eukaryota</taxon>
        <taxon>Fungi</taxon>
        <taxon>Dikarya</taxon>
        <taxon>Basidiomycota</taxon>
        <taxon>Agaricomycotina</taxon>
        <taxon>Agaricomycetes</taxon>
        <taxon>Agaricomycetidae</taxon>
        <taxon>Agaricales</taxon>
        <taxon>Agaricineae</taxon>
        <taxon>Galeropsidaceae</taxon>
        <taxon>Panaeolus</taxon>
    </lineage>
</organism>
<comment type="caution">
    <text evidence="2">The sequence shown here is derived from an EMBL/GenBank/DDBJ whole genome shotgun (WGS) entry which is preliminary data.</text>
</comment>
<dbReference type="InParanoid" id="A0A409WJY7"/>
<sequence length="436" mass="48479">MVHPSLSLIPSSPSSRKYLGLLIVSVGLYQTPRLLRFAFPTSSYPSVSPSHPTDTSSADMSFVGRLINGLLNLFDKDRPCQQLHQRANKLSNTDESVPAEKRALRLKKSLDLYAEALEICRPQNPNKYDLHADYLLALRAKFNEEHSRQYIDDAITQARAAESCWPASKMRSDEYGDFQTNLGNIYLDRYLAYKEESDLKCALQAGESALKSCPLSTPEKRIYVLLLLGRAAHIQFNAMSSPSPSYLTQSIGYLQEAVSLSVEGKHLRGLCYYNLAIAHNFRYESAKDLADLDKAISDGDEADVLLEGHPDRAPCLVNLAKACITKYNLEARKKSYKDESVTPHLVKAQKTLDRASQIGNTDVKQECAKLRKEISSFERKNTTKVLSGSPRREYPSDSIPMPAIPKSEEPESVIPDSAIGEEPPFPLHVGLGSPTT</sequence>
<proteinExistence type="predicted"/>
<dbReference type="Gene3D" id="1.25.40.10">
    <property type="entry name" value="Tetratricopeptide repeat domain"/>
    <property type="match status" value="1"/>
</dbReference>
<gene>
    <name evidence="2" type="ORF">CVT24_002375</name>
</gene>
<dbReference type="Proteomes" id="UP000284842">
    <property type="component" value="Unassembled WGS sequence"/>
</dbReference>
<evidence type="ECO:0000313" key="2">
    <source>
        <dbReference type="EMBL" id="PPQ78799.1"/>
    </source>
</evidence>
<name>A0A409WJY7_9AGAR</name>
<evidence type="ECO:0000256" key="1">
    <source>
        <dbReference type="SAM" id="MobiDB-lite"/>
    </source>
</evidence>
<dbReference type="STRING" id="181874.A0A409WJY7"/>
<protein>
    <submittedName>
        <fullName evidence="2">Uncharacterized protein</fullName>
    </submittedName>
</protein>
<evidence type="ECO:0000313" key="3">
    <source>
        <dbReference type="Proteomes" id="UP000284842"/>
    </source>
</evidence>
<dbReference type="OrthoDB" id="9991317at2759"/>
<feature type="region of interest" description="Disordered" evidence="1">
    <location>
        <begin position="379"/>
        <end position="436"/>
    </location>
</feature>
<dbReference type="AlphaFoldDB" id="A0A409WJY7"/>
<dbReference type="InterPro" id="IPR011990">
    <property type="entry name" value="TPR-like_helical_dom_sf"/>
</dbReference>
<dbReference type="EMBL" id="NHTK01005449">
    <property type="protein sequence ID" value="PPQ78799.1"/>
    <property type="molecule type" value="Genomic_DNA"/>
</dbReference>
<keyword evidence="3" id="KW-1185">Reference proteome</keyword>